<dbReference type="Gene3D" id="3.30.565.10">
    <property type="entry name" value="Histidine kinase-like ATPase, C-terminal domain"/>
    <property type="match status" value="1"/>
</dbReference>
<evidence type="ECO:0000256" key="1">
    <source>
        <dbReference type="ARBA" id="ARBA00000085"/>
    </source>
</evidence>
<dbReference type="Pfam" id="PF02518">
    <property type="entry name" value="HATPase_c"/>
    <property type="match status" value="1"/>
</dbReference>
<dbReference type="PRINTS" id="PR00344">
    <property type="entry name" value="BCTRLSENSOR"/>
</dbReference>
<keyword evidence="9" id="KW-1185">Reference proteome</keyword>
<name>A0A7W9AK89_9SPHN</name>
<protein>
    <recommendedName>
        <fullName evidence="2">histidine kinase</fullName>
        <ecNumber evidence="2">2.7.13.3</ecNumber>
    </recommendedName>
</protein>
<dbReference type="SUPFAM" id="SSF47384">
    <property type="entry name" value="Homodimeric domain of signal transducing histidine kinase"/>
    <property type="match status" value="1"/>
</dbReference>
<dbReference type="Gene3D" id="3.30.450.20">
    <property type="entry name" value="PAS domain"/>
    <property type="match status" value="2"/>
</dbReference>
<keyword evidence="6" id="KW-0902">Two-component regulatory system</keyword>
<dbReference type="InterPro" id="IPR050736">
    <property type="entry name" value="Sensor_HK_Regulatory"/>
</dbReference>
<dbReference type="CDD" id="cd00082">
    <property type="entry name" value="HisKA"/>
    <property type="match status" value="1"/>
</dbReference>
<dbReference type="SMART" id="SM00387">
    <property type="entry name" value="HATPase_c"/>
    <property type="match status" value="1"/>
</dbReference>
<dbReference type="SMART" id="SM00388">
    <property type="entry name" value="HisKA"/>
    <property type="match status" value="1"/>
</dbReference>
<evidence type="ECO:0000313" key="9">
    <source>
        <dbReference type="Proteomes" id="UP000549617"/>
    </source>
</evidence>
<dbReference type="InterPro" id="IPR036890">
    <property type="entry name" value="HATPase_C_sf"/>
</dbReference>
<sequence>MTGSPLMPLVAGLVMAAWLGGAAWALVTGLRMRRGARILGTQAEKLQQLLDSAPALPMMVRPDGRIEAPERLADWLGLARMPNFLADLTGADKGLTEDDAAGLARDVAVAQKSGKAFTRAARAQGSSRTLLIRGAAATSALSEPGGVILWFFDATESQAEIGRLGQEAARLARAFDALSGLIEASPFPMWHRGPDLRLTLVNSAYVKAVEGHDAADVIARGLELVETSGGRSPLALAASARDGKAVVTRTVPATISGERRMMRVVDVPLGDAGVAGYAIDIEETEQVRSAFKRFSDAQRDMLDLLSAGVAQFGPDRALAFSNQPFQRIFAMKPEWIADRPEFDRVLDRMRETGRIPESRDFPGWKAERREWFTVPEGVAEESWLLPGGTHLRVVAQPLPDGGLLLIFEDRTEEVQLASARDTLLRVRTATFDNLFEAVGVFAADGRLNLWNTRFRQVWDFEEDFLATHPRVDVLAEAAGERLTNPARASLIRELVRIATVERQQRSGRVALKNGKHYEFAAVPLPDGNALFTMLDISDSRQIERALRDRNEALEQGDKLKTAFVENMSYELRTPLTSIGGFAEMLKEGYAGPLEDRAVDYVAAILESVARLGLLIDGVLDLTQSQAGVLPLELQPVNLIAMAQEAAKGFTDAAATKSIDFAVDLDPSLGGIRGDAKRLRQAIEHLLEHAIAGTAAGGRVLLHGSGDDRMARIVVSDNGRGMSAAEQARAFDRFNKAESARNGGDRLGLALPLAKQFAEAHGGSVTLYSEPGAGTVVSIELPR</sequence>
<dbReference type="Pfam" id="PF12860">
    <property type="entry name" value="PAS_7"/>
    <property type="match status" value="2"/>
</dbReference>
<evidence type="ECO:0000259" key="7">
    <source>
        <dbReference type="PROSITE" id="PS50109"/>
    </source>
</evidence>
<reference evidence="8 9" key="1">
    <citation type="submission" date="2020-08" db="EMBL/GenBank/DDBJ databases">
        <title>Genomic Encyclopedia of Type Strains, Phase IV (KMG-IV): sequencing the most valuable type-strain genomes for metagenomic binning, comparative biology and taxonomic classification.</title>
        <authorList>
            <person name="Goeker M."/>
        </authorList>
    </citation>
    <scope>NUCLEOTIDE SEQUENCE [LARGE SCALE GENOMIC DNA]</scope>
    <source>
        <strain evidence="8 9">DSM 25079</strain>
    </source>
</reference>
<proteinExistence type="predicted"/>
<dbReference type="InterPro" id="IPR004358">
    <property type="entry name" value="Sig_transdc_His_kin-like_C"/>
</dbReference>
<dbReference type="InterPro" id="IPR005467">
    <property type="entry name" value="His_kinase_dom"/>
</dbReference>
<dbReference type="InterPro" id="IPR036097">
    <property type="entry name" value="HisK_dim/P_sf"/>
</dbReference>
<keyword evidence="5 8" id="KW-0418">Kinase</keyword>
<dbReference type="InterPro" id="IPR003594">
    <property type="entry name" value="HATPase_dom"/>
</dbReference>
<keyword evidence="4" id="KW-0808">Transferase</keyword>
<dbReference type="PANTHER" id="PTHR43711">
    <property type="entry name" value="TWO-COMPONENT HISTIDINE KINASE"/>
    <property type="match status" value="1"/>
</dbReference>
<dbReference type="PROSITE" id="PS50109">
    <property type="entry name" value="HIS_KIN"/>
    <property type="match status" value="1"/>
</dbReference>
<dbReference type="InterPro" id="IPR003661">
    <property type="entry name" value="HisK_dim/P_dom"/>
</dbReference>
<comment type="catalytic activity">
    <reaction evidence="1">
        <text>ATP + protein L-histidine = ADP + protein N-phospho-L-histidine.</text>
        <dbReference type="EC" id="2.7.13.3"/>
    </reaction>
</comment>
<evidence type="ECO:0000256" key="6">
    <source>
        <dbReference type="ARBA" id="ARBA00023012"/>
    </source>
</evidence>
<keyword evidence="3" id="KW-0597">Phosphoprotein</keyword>
<feature type="domain" description="Histidine kinase" evidence="7">
    <location>
        <begin position="566"/>
        <end position="782"/>
    </location>
</feature>
<dbReference type="Gene3D" id="1.10.287.130">
    <property type="match status" value="1"/>
</dbReference>
<dbReference type="SUPFAM" id="SSF55785">
    <property type="entry name" value="PYP-like sensor domain (PAS domain)"/>
    <property type="match status" value="1"/>
</dbReference>
<dbReference type="RefSeq" id="WP_184020432.1">
    <property type="nucleotide sequence ID" value="NZ_JACIJC010000005.1"/>
</dbReference>
<dbReference type="PANTHER" id="PTHR43711:SF1">
    <property type="entry name" value="HISTIDINE KINASE 1"/>
    <property type="match status" value="1"/>
</dbReference>
<gene>
    <name evidence="8" type="ORF">FHS49_003230</name>
</gene>
<dbReference type="Proteomes" id="UP000549617">
    <property type="component" value="Unassembled WGS sequence"/>
</dbReference>
<dbReference type="Pfam" id="PF00512">
    <property type="entry name" value="HisKA"/>
    <property type="match status" value="1"/>
</dbReference>
<evidence type="ECO:0000256" key="2">
    <source>
        <dbReference type="ARBA" id="ARBA00012438"/>
    </source>
</evidence>
<dbReference type="InterPro" id="IPR035965">
    <property type="entry name" value="PAS-like_dom_sf"/>
</dbReference>
<dbReference type="SUPFAM" id="SSF55874">
    <property type="entry name" value="ATPase domain of HSP90 chaperone/DNA topoisomerase II/histidine kinase"/>
    <property type="match status" value="1"/>
</dbReference>
<dbReference type="EC" id="2.7.13.3" evidence="2"/>
<dbReference type="AlphaFoldDB" id="A0A7W9AK89"/>
<evidence type="ECO:0000313" key="8">
    <source>
        <dbReference type="EMBL" id="MBB5687202.1"/>
    </source>
</evidence>
<evidence type="ECO:0000256" key="3">
    <source>
        <dbReference type="ARBA" id="ARBA00022553"/>
    </source>
</evidence>
<evidence type="ECO:0000256" key="4">
    <source>
        <dbReference type="ARBA" id="ARBA00022679"/>
    </source>
</evidence>
<evidence type="ECO:0000256" key="5">
    <source>
        <dbReference type="ARBA" id="ARBA00022777"/>
    </source>
</evidence>
<accession>A0A7W9AK89</accession>
<dbReference type="GO" id="GO:0000155">
    <property type="term" value="F:phosphorelay sensor kinase activity"/>
    <property type="evidence" value="ECO:0007669"/>
    <property type="project" value="InterPro"/>
</dbReference>
<organism evidence="8 9">
    <name type="scientific">Sphingobium boeckii</name>
    <dbReference type="NCBI Taxonomy" id="1082345"/>
    <lineage>
        <taxon>Bacteria</taxon>
        <taxon>Pseudomonadati</taxon>
        <taxon>Pseudomonadota</taxon>
        <taxon>Alphaproteobacteria</taxon>
        <taxon>Sphingomonadales</taxon>
        <taxon>Sphingomonadaceae</taxon>
        <taxon>Sphingobium</taxon>
    </lineage>
</organism>
<dbReference type="EMBL" id="JACIJC010000005">
    <property type="protein sequence ID" value="MBB5687202.1"/>
    <property type="molecule type" value="Genomic_DNA"/>
</dbReference>
<comment type="caution">
    <text evidence="8">The sequence shown here is derived from an EMBL/GenBank/DDBJ whole genome shotgun (WGS) entry which is preliminary data.</text>
</comment>